<gene>
    <name evidence="3" type="ORF">SAMN05444396_10837</name>
</gene>
<dbReference type="STRING" id="271157.SAMN05444396_10837"/>
<accession>A0A1M5ISA2</accession>
<feature type="domain" description="Response regulatory" evidence="2">
    <location>
        <begin position="10"/>
        <end position="137"/>
    </location>
</feature>
<organism evidence="3 4">
    <name type="scientific">Flavobacterium segetis</name>
    <dbReference type="NCBI Taxonomy" id="271157"/>
    <lineage>
        <taxon>Bacteria</taxon>
        <taxon>Pseudomonadati</taxon>
        <taxon>Bacteroidota</taxon>
        <taxon>Flavobacteriia</taxon>
        <taxon>Flavobacteriales</taxon>
        <taxon>Flavobacteriaceae</taxon>
        <taxon>Flavobacterium</taxon>
    </lineage>
</organism>
<dbReference type="PANTHER" id="PTHR44520:SF2">
    <property type="entry name" value="RESPONSE REGULATOR RCP1"/>
    <property type="match status" value="1"/>
</dbReference>
<dbReference type="AlphaFoldDB" id="A0A1M5ISA2"/>
<keyword evidence="1" id="KW-0597">Phosphoprotein</keyword>
<dbReference type="PROSITE" id="PS50110">
    <property type="entry name" value="RESPONSE_REGULATORY"/>
    <property type="match status" value="1"/>
</dbReference>
<evidence type="ECO:0000313" key="3">
    <source>
        <dbReference type="EMBL" id="SHG31214.1"/>
    </source>
</evidence>
<feature type="modified residue" description="4-aspartylphosphate" evidence="1">
    <location>
        <position position="67"/>
    </location>
</feature>
<dbReference type="SUPFAM" id="SSF52172">
    <property type="entry name" value="CheY-like"/>
    <property type="match status" value="1"/>
</dbReference>
<dbReference type="Gene3D" id="3.40.50.2300">
    <property type="match status" value="1"/>
</dbReference>
<protein>
    <submittedName>
        <fullName evidence="3">Response regulator receiver domain-containing protein</fullName>
    </submittedName>
</protein>
<evidence type="ECO:0000313" key="4">
    <source>
        <dbReference type="Proteomes" id="UP000184036"/>
    </source>
</evidence>
<dbReference type="RefSeq" id="WP_072992582.1">
    <property type="nucleotide sequence ID" value="NZ_FQWE01000008.1"/>
</dbReference>
<keyword evidence="4" id="KW-1185">Reference proteome</keyword>
<dbReference type="InterPro" id="IPR001789">
    <property type="entry name" value="Sig_transdc_resp-reg_receiver"/>
</dbReference>
<evidence type="ECO:0000259" key="2">
    <source>
        <dbReference type="PROSITE" id="PS50110"/>
    </source>
</evidence>
<proteinExistence type="predicted"/>
<dbReference type="InterPro" id="IPR052893">
    <property type="entry name" value="TCS_response_regulator"/>
</dbReference>
<dbReference type="InterPro" id="IPR011006">
    <property type="entry name" value="CheY-like_superfamily"/>
</dbReference>
<dbReference type="EMBL" id="FQWE01000008">
    <property type="protein sequence ID" value="SHG31214.1"/>
    <property type="molecule type" value="Genomic_DNA"/>
</dbReference>
<dbReference type="GO" id="GO:0000160">
    <property type="term" value="P:phosphorelay signal transduction system"/>
    <property type="evidence" value="ECO:0007669"/>
    <property type="project" value="InterPro"/>
</dbReference>
<dbReference type="SMART" id="SM00448">
    <property type="entry name" value="REC"/>
    <property type="match status" value="1"/>
</dbReference>
<dbReference type="PANTHER" id="PTHR44520">
    <property type="entry name" value="RESPONSE REGULATOR RCP1-RELATED"/>
    <property type="match status" value="1"/>
</dbReference>
<reference evidence="4" key="1">
    <citation type="submission" date="2016-11" db="EMBL/GenBank/DDBJ databases">
        <authorList>
            <person name="Varghese N."/>
            <person name="Submissions S."/>
        </authorList>
    </citation>
    <scope>NUCLEOTIDE SEQUENCE [LARGE SCALE GENOMIC DNA]</scope>
    <source>
        <strain evidence="4">DSM 19741</strain>
    </source>
</reference>
<dbReference type="Pfam" id="PF00072">
    <property type="entry name" value="Response_reg"/>
    <property type="match status" value="1"/>
</dbReference>
<dbReference type="OrthoDB" id="673128at2"/>
<evidence type="ECO:0000256" key="1">
    <source>
        <dbReference type="PROSITE-ProRule" id="PRU00169"/>
    </source>
</evidence>
<name>A0A1M5ISA2_9FLAO</name>
<dbReference type="Proteomes" id="UP000184036">
    <property type="component" value="Unassembled WGS sequence"/>
</dbReference>
<sequence>MLDLKSKFQRVMLIDNNTIDLYLTSKIMTKNNFGEKIEKYTSAIKALTFLQENQADFNKLPQIIFVDIYMPQMSGFEFMLKYDKLSSDLKKYCKVYIISSSIDEYDIKRAKDDLNIVAFQVKTITKEFLESISSEQK</sequence>